<protein>
    <submittedName>
        <fullName evidence="2">Uncharacterized protein</fullName>
    </submittedName>
</protein>
<organism evidence="2 3">
    <name type="scientific">Cupriavidus metallidurans</name>
    <dbReference type="NCBI Taxonomy" id="119219"/>
    <lineage>
        <taxon>Bacteria</taxon>
        <taxon>Pseudomonadati</taxon>
        <taxon>Pseudomonadota</taxon>
        <taxon>Betaproteobacteria</taxon>
        <taxon>Burkholderiales</taxon>
        <taxon>Burkholderiaceae</taxon>
        <taxon>Cupriavidus</taxon>
    </lineage>
</organism>
<dbReference type="RefSeq" id="WP_017514708.1">
    <property type="nucleotide sequence ID" value="NZ_CP037900.1"/>
</dbReference>
<accession>A0A482IP16</accession>
<evidence type="ECO:0000313" key="2">
    <source>
        <dbReference type="EMBL" id="QBP09931.1"/>
    </source>
</evidence>
<dbReference type="OrthoDB" id="5639126at2"/>
<dbReference type="AlphaFoldDB" id="A0A482IP16"/>
<sequence>MDKLPIYGETDPTTLRPGLYLALFHGRDTPDEVLHKWGYPGPMLGPLRYVHTTYASEIKFAFEDAANWALAFPEESPICGYRRNDAWRDLPGNPAPSIEALRRDPALRRHPAVDTIFYQTDGWLSIREGLIRYDARFYGDWTVFHHPGASPGPTNNATARSHHGLDQHP</sequence>
<evidence type="ECO:0000256" key="1">
    <source>
        <dbReference type="SAM" id="MobiDB-lite"/>
    </source>
</evidence>
<evidence type="ECO:0000313" key="3">
    <source>
        <dbReference type="Proteomes" id="UP000253772"/>
    </source>
</evidence>
<gene>
    <name evidence="2" type="ORF">DDF84_009220</name>
</gene>
<dbReference type="EMBL" id="CP037900">
    <property type="protein sequence ID" value="QBP09931.1"/>
    <property type="molecule type" value="Genomic_DNA"/>
</dbReference>
<reference evidence="2 3" key="1">
    <citation type="submission" date="2019-03" db="EMBL/GenBank/DDBJ databases">
        <title>Comparative insights into the high quality Complete genome sequence of highly metal resistant Cupriavidus metallidurans strain BS1 isolated from a gold-copper mine.</title>
        <authorList>
            <person name="Mazhar H.S."/>
            <person name="Rensing C."/>
        </authorList>
    </citation>
    <scope>NUCLEOTIDE SEQUENCE [LARGE SCALE GENOMIC DNA]</scope>
    <source>
        <strain evidence="2 3">BS1</strain>
    </source>
</reference>
<feature type="region of interest" description="Disordered" evidence="1">
    <location>
        <begin position="149"/>
        <end position="169"/>
    </location>
</feature>
<proteinExistence type="predicted"/>
<dbReference type="Proteomes" id="UP000253772">
    <property type="component" value="Chromosome c1"/>
</dbReference>
<name>A0A482IP16_9BURK</name>